<evidence type="ECO:0000313" key="4">
    <source>
        <dbReference type="Proteomes" id="UP001055439"/>
    </source>
</evidence>
<evidence type="ECO:0000256" key="1">
    <source>
        <dbReference type="ARBA" id="ARBA00004123"/>
    </source>
</evidence>
<dbReference type="EMBL" id="CP097506">
    <property type="protein sequence ID" value="URD94404.1"/>
    <property type="molecule type" value="Genomic_DNA"/>
</dbReference>
<sequence>METWDGSPVGTSELLLCDGGSVDCSQEIPSLVSPESSELKKARNNRMRKVVGLPSKNLTAERSRKRANERLSMLRSVVPSWISKIETAVKIFVSYFLDPCMLG</sequence>
<evidence type="ECO:0000313" key="3">
    <source>
        <dbReference type="EMBL" id="URD94404.1"/>
    </source>
</evidence>
<protein>
    <recommendedName>
        <fullName evidence="5">BHLH domain-containing protein</fullName>
    </recommendedName>
</protein>
<comment type="subcellular location">
    <subcellularLocation>
        <location evidence="1">Nucleus</location>
    </subcellularLocation>
</comment>
<organism evidence="3 4">
    <name type="scientific">Musa troglodytarum</name>
    <name type="common">fe'i banana</name>
    <dbReference type="NCBI Taxonomy" id="320322"/>
    <lineage>
        <taxon>Eukaryota</taxon>
        <taxon>Viridiplantae</taxon>
        <taxon>Streptophyta</taxon>
        <taxon>Embryophyta</taxon>
        <taxon>Tracheophyta</taxon>
        <taxon>Spermatophyta</taxon>
        <taxon>Magnoliopsida</taxon>
        <taxon>Liliopsida</taxon>
        <taxon>Zingiberales</taxon>
        <taxon>Musaceae</taxon>
        <taxon>Musa</taxon>
    </lineage>
</organism>
<dbReference type="GO" id="GO:0043565">
    <property type="term" value="F:sequence-specific DNA binding"/>
    <property type="evidence" value="ECO:0007669"/>
    <property type="project" value="TreeGrafter"/>
</dbReference>
<keyword evidence="4" id="KW-1185">Reference proteome</keyword>
<dbReference type="Proteomes" id="UP001055439">
    <property type="component" value="Chromosome 4"/>
</dbReference>
<dbReference type="GO" id="GO:0005634">
    <property type="term" value="C:nucleus"/>
    <property type="evidence" value="ECO:0007669"/>
    <property type="project" value="UniProtKB-SubCell"/>
</dbReference>
<dbReference type="AlphaFoldDB" id="A0A9E7FED5"/>
<dbReference type="PANTHER" id="PTHR31945:SF15">
    <property type="entry name" value="TRANSCRIPTION FACTOR BHLH61-RELATED"/>
    <property type="match status" value="1"/>
</dbReference>
<keyword evidence="2" id="KW-0539">Nucleus</keyword>
<accession>A0A9E7FED5</accession>
<dbReference type="PANTHER" id="PTHR31945">
    <property type="entry name" value="TRANSCRIPTION FACTOR SCREAM2-RELATED"/>
    <property type="match status" value="1"/>
</dbReference>
<reference evidence="3" key="1">
    <citation type="submission" date="2022-05" db="EMBL/GenBank/DDBJ databases">
        <title>The Musa troglodytarum L. genome provides insights into the mechanism of non-climacteric behaviour and enrichment of carotenoids.</title>
        <authorList>
            <person name="Wang J."/>
        </authorList>
    </citation>
    <scope>NUCLEOTIDE SEQUENCE</scope>
    <source>
        <tissue evidence="3">Leaf</tissue>
    </source>
</reference>
<evidence type="ECO:0000256" key="2">
    <source>
        <dbReference type="ARBA" id="ARBA00023242"/>
    </source>
</evidence>
<proteinExistence type="predicted"/>
<dbReference type="GO" id="GO:0003700">
    <property type="term" value="F:DNA-binding transcription factor activity"/>
    <property type="evidence" value="ECO:0007669"/>
    <property type="project" value="TreeGrafter"/>
</dbReference>
<gene>
    <name evidence="3" type="ORF">MUK42_07127</name>
</gene>
<evidence type="ECO:0008006" key="5">
    <source>
        <dbReference type="Google" id="ProtNLM"/>
    </source>
</evidence>
<name>A0A9E7FED5_9LILI</name>
<dbReference type="InterPro" id="IPR051358">
    <property type="entry name" value="TF_AMS/ICE1/BHLH6-like"/>
</dbReference>